<dbReference type="Proteomes" id="UP000278627">
    <property type="component" value="Unassembled WGS sequence"/>
</dbReference>
<keyword evidence="1" id="KW-0472">Membrane</keyword>
<keyword evidence="3" id="KW-1185">Reference proteome</keyword>
<dbReference type="EMBL" id="UZAD01013219">
    <property type="protein sequence ID" value="VDN92407.1"/>
    <property type="molecule type" value="Genomic_DNA"/>
</dbReference>
<evidence type="ECO:0000313" key="2">
    <source>
        <dbReference type="EMBL" id="VDN92407.1"/>
    </source>
</evidence>
<evidence type="ECO:0000313" key="4">
    <source>
        <dbReference type="WBParaSite" id="BPAG_0001125901-mRNA-1"/>
    </source>
</evidence>
<organism evidence="4">
    <name type="scientific">Brugia pahangi</name>
    <name type="common">Filarial nematode worm</name>
    <dbReference type="NCBI Taxonomy" id="6280"/>
    <lineage>
        <taxon>Eukaryota</taxon>
        <taxon>Metazoa</taxon>
        <taxon>Ecdysozoa</taxon>
        <taxon>Nematoda</taxon>
        <taxon>Chromadorea</taxon>
        <taxon>Rhabditida</taxon>
        <taxon>Spirurina</taxon>
        <taxon>Spiruromorpha</taxon>
        <taxon>Filarioidea</taxon>
        <taxon>Onchocercidae</taxon>
        <taxon>Brugia</taxon>
    </lineage>
</organism>
<feature type="transmembrane region" description="Helical" evidence="1">
    <location>
        <begin position="30"/>
        <end position="53"/>
    </location>
</feature>
<gene>
    <name evidence="2" type="ORF">BPAG_LOCUS11221</name>
</gene>
<evidence type="ECO:0000313" key="3">
    <source>
        <dbReference type="Proteomes" id="UP000278627"/>
    </source>
</evidence>
<dbReference type="WBParaSite" id="BPAG_0001125901-mRNA-1">
    <property type="protein sequence ID" value="BPAG_0001125901-mRNA-1"/>
    <property type="gene ID" value="BPAG_0001125901"/>
</dbReference>
<keyword evidence="1" id="KW-1133">Transmembrane helix</keyword>
<reference evidence="2 3" key="2">
    <citation type="submission" date="2018-11" db="EMBL/GenBank/DDBJ databases">
        <authorList>
            <consortium name="Pathogen Informatics"/>
        </authorList>
    </citation>
    <scope>NUCLEOTIDE SEQUENCE [LARGE SCALE GENOMIC DNA]</scope>
</reference>
<reference evidence="4" key="1">
    <citation type="submission" date="2017-02" db="UniProtKB">
        <authorList>
            <consortium name="WormBaseParasite"/>
        </authorList>
    </citation>
    <scope>IDENTIFICATION</scope>
</reference>
<sequence length="57" mass="7047">MFKHFPLIFKIMKYSALRHFGTLCKIYCFIYLYLNVYICSICLCFFQTLRFFLLRTI</sequence>
<dbReference type="AlphaFoldDB" id="A0A0N4TRI1"/>
<accession>A0A0N4TRI1</accession>
<proteinExistence type="predicted"/>
<keyword evidence="1" id="KW-0812">Transmembrane</keyword>
<protein>
    <submittedName>
        <fullName evidence="2 4">Uncharacterized protein</fullName>
    </submittedName>
</protein>
<name>A0A0N4TRI1_BRUPA</name>
<evidence type="ECO:0000256" key="1">
    <source>
        <dbReference type="SAM" id="Phobius"/>
    </source>
</evidence>